<protein>
    <recommendedName>
        <fullName evidence="1">Alpha-L-rhamnosidase six-hairpin glycosidase domain-containing protein</fullName>
    </recommendedName>
</protein>
<evidence type="ECO:0000313" key="3">
    <source>
        <dbReference type="Proteomes" id="UP000274920"/>
    </source>
</evidence>
<gene>
    <name evidence="2" type="ORF">EBB54_04635</name>
</gene>
<dbReference type="Gene3D" id="1.50.10.10">
    <property type="match status" value="1"/>
</dbReference>
<proteinExistence type="predicted"/>
<name>A0A426DDE3_9FIRM</name>
<comment type="caution">
    <text evidence="2">The sequence shown here is derived from an EMBL/GenBank/DDBJ whole genome shotgun (WGS) entry which is preliminary data.</text>
</comment>
<dbReference type="InterPro" id="IPR035396">
    <property type="entry name" value="Bac_rhamnosid6H"/>
</dbReference>
<sequence>MESLYGLQKTLALEERPIPLLYETPGELSGELGRPVMGGAESVTIGPNEHQTILFAGDTLLNGYFRYQMSGGAGAELTFTYFEKFTKKAETLPRDDSENVETGRAEVFRRDDFENVETGRAEVFRRDDFENGEIGDNGQKDRIIADGSDLTYEPFWYRTMRFLQVEIQTREEELVFYRPRYLATGYPLHPESYIRSGASWVEQVYTMCVRTLQACMTDAYMDCPFWEQMQYPMDTRLQALFTYACSRDTALARKALLDFHDSMLPMGLIQGHAPSNPKQVISTFSLHYIFMLLEYYKRTGDAALLRQYRSDVDAILEYYDRHVGGQGLVENLGYWDFVDWQENWKGSQGRPGAAAAGPSTIINLMYGKALLDGAEICGITGRPGMAKEYRKRQKQIADRIQALCWDKDRNMYREGPSYPEFTQHAQSWAVLCRLAEGREAAGLLRRTFEEPDVLQCGFSTCFELFRACETAGCYELTRSRMEWWIHLLDEHCVTCPETPVDSRSECHGWSALPMYELLNVIAGIRRETGNPKAVTVRPHMGNLPDLEGAAATEYGSIEFRYSRLDGCTRYEISLPEGMTGTWLGADGELTELKAGKNIFYEKNGSQNID</sequence>
<dbReference type="Gene3D" id="2.60.420.10">
    <property type="entry name" value="Maltose phosphorylase, domain 3"/>
    <property type="match status" value="1"/>
</dbReference>
<dbReference type="Gene3D" id="2.60.120.260">
    <property type="entry name" value="Galactose-binding domain-like"/>
    <property type="match status" value="1"/>
</dbReference>
<dbReference type="GO" id="GO:0005975">
    <property type="term" value="P:carbohydrate metabolic process"/>
    <property type="evidence" value="ECO:0007669"/>
    <property type="project" value="InterPro"/>
</dbReference>
<dbReference type="PANTHER" id="PTHR34987:SF2">
    <property type="entry name" value="B, PUTATIVE (AFU_ORTHOLOGUE AFUA_7G05040)-RELATED"/>
    <property type="match status" value="1"/>
</dbReference>
<dbReference type="AlphaFoldDB" id="A0A426DDE3"/>
<dbReference type="InterPro" id="IPR012341">
    <property type="entry name" value="6hp_glycosidase-like_sf"/>
</dbReference>
<feature type="domain" description="Alpha-L-rhamnosidase six-hairpin glycosidase" evidence="1">
    <location>
        <begin position="192"/>
        <end position="438"/>
    </location>
</feature>
<dbReference type="Proteomes" id="UP000274920">
    <property type="component" value="Unassembled WGS sequence"/>
</dbReference>
<evidence type="ECO:0000313" key="2">
    <source>
        <dbReference type="EMBL" id="RRK30744.1"/>
    </source>
</evidence>
<reference evidence="2" key="1">
    <citation type="submission" date="2018-10" db="EMBL/GenBank/DDBJ databases">
        <title>Schaedlerella arabinophila gen. nov. sp. nov., isolated from the mouse intestinal tract and comparative analysis with the genome of the closely related altered Schaedler flora strain ASF502.</title>
        <authorList>
            <person name="Miyake S."/>
            <person name="Soh M."/>
            <person name="Seedorf H."/>
        </authorList>
    </citation>
    <scope>NUCLEOTIDE SEQUENCE [LARGE SCALE GENOMIC DNA]</scope>
    <source>
        <strain evidence="2">DSM 106076</strain>
    </source>
</reference>
<dbReference type="EMBL" id="RHJS01000002">
    <property type="protein sequence ID" value="RRK30744.1"/>
    <property type="molecule type" value="Genomic_DNA"/>
</dbReference>
<dbReference type="InterPro" id="IPR008928">
    <property type="entry name" value="6-hairpin_glycosidase_sf"/>
</dbReference>
<evidence type="ECO:0000259" key="1">
    <source>
        <dbReference type="Pfam" id="PF17389"/>
    </source>
</evidence>
<accession>A0A426DDE3</accession>
<dbReference type="Pfam" id="PF17389">
    <property type="entry name" value="Bac_rhamnosid6H"/>
    <property type="match status" value="1"/>
</dbReference>
<dbReference type="SUPFAM" id="SSF48208">
    <property type="entry name" value="Six-hairpin glycosidases"/>
    <property type="match status" value="1"/>
</dbReference>
<dbReference type="PANTHER" id="PTHR34987">
    <property type="entry name" value="C, PUTATIVE (AFU_ORTHOLOGUE AFUA_3G02880)-RELATED"/>
    <property type="match status" value="1"/>
</dbReference>
<keyword evidence="3" id="KW-1185">Reference proteome</keyword>
<organism evidence="2 3">
    <name type="scientific">Schaedlerella arabinosiphila</name>
    <dbReference type="NCBI Taxonomy" id="2044587"/>
    <lineage>
        <taxon>Bacteria</taxon>
        <taxon>Bacillati</taxon>
        <taxon>Bacillota</taxon>
        <taxon>Clostridia</taxon>
        <taxon>Lachnospirales</taxon>
        <taxon>Lachnospiraceae</taxon>
        <taxon>Schaedlerella</taxon>
    </lineage>
</organism>